<dbReference type="EMBL" id="JACHXK010000006">
    <property type="protein sequence ID" value="MBB3111030.1"/>
    <property type="molecule type" value="Genomic_DNA"/>
</dbReference>
<organism evidence="2 3">
    <name type="scientific">Paenibacillus phyllosphaerae</name>
    <dbReference type="NCBI Taxonomy" id="274593"/>
    <lineage>
        <taxon>Bacteria</taxon>
        <taxon>Bacillati</taxon>
        <taxon>Bacillota</taxon>
        <taxon>Bacilli</taxon>
        <taxon>Bacillales</taxon>
        <taxon>Paenibacillaceae</taxon>
        <taxon>Paenibacillus</taxon>
    </lineage>
</organism>
<feature type="transmembrane region" description="Helical" evidence="1">
    <location>
        <begin position="115"/>
        <end position="140"/>
    </location>
</feature>
<evidence type="ECO:0000256" key="1">
    <source>
        <dbReference type="SAM" id="Phobius"/>
    </source>
</evidence>
<feature type="transmembrane region" description="Helical" evidence="1">
    <location>
        <begin position="181"/>
        <end position="202"/>
    </location>
</feature>
<dbReference type="AlphaFoldDB" id="A0A7W5AYC2"/>
<name>A0A7W5AYC2_9BACL</name>
<proteinExistence type="predicted"/>
<protein>
    <submittedName>
        <fullName evidence="2">ABC-2 type transport system permease protein</fullName>
    </submittedName>
</protein>
<comment type="caution">
    <text evidence="2">The sequence shown here is derived from an EMBL/GenBank/DDBJ whole genome shotgun (WGS) entry which is preliminary data.</text>
</comment>
<evidence type="ECO:0000313" key="2">
    <source>
        <dbReference type="EMBL" id="MBB3111030.1"/>
    </source>
</evidence>
<keyword evidence="1" id="KW-0812">Transmembrane</keyword>
<feature type="transmembrane region" description="Helical" evidence="1">
    <location>
        <begin position="21"/>
        <end position="38"/>
    </location>
</feature>
<keyword evidence="3" id="KW-1185">Reference proteome</keyword>
<keyword evidence="1" id="KW-0472">Membrane</keyword>
<reference evidence="2 3" key="1">
    <citation type="submission" date="2020-08" db="EMBL/GenBank/DDBJ databases">
        <title>Genomic Encyclopedia of Type Strains, Phase III (KMG-III): the genomes of soil and plant-associated and newly described type strains.</title>
        <authorList>
            <person name="Whitman W."/>
        </authorList>
    </citation>
    <scope>NUCLEOTIDE SEQUENCE [LARGE SCALE GENOMIC DNA]</scope>
    <source>
        <strain evidence="2 3">CECT 5862</strain>
    </source>
</reference>
<evidence type="ECO:0000313" key="3">
    <source>
        <dbReference type="Proteomes" id="UP000570361"/>
    </source>
</evidence>
<feature type="transmembrane region" description="Helical" evidence="1">
    <location>
        <begin position="152"/>
        <end position="174"/>
    </location>
</feature>
<sequence length="259" mass="28470">MRQFLLFFRKEMMEMRRSFKWLWVPLVFLMLGIIQPVVTRFMPQILESSGNLPKGMTITIEPPSGSEVMAQTLGQYNSVGLMILVLSIMTLISGERQSGVSQMIFAKPVSYVSYAAAKWASMLSLVTASFVLGYAGAWYYTMQMIGNVETGAAVKAGLLYLLWLWFTGSLTLLMSSLLNPAAGIAFVSIGAAILLSMASGWLPRFTAYSPGSLPQISVRWLQASDAPAGAFGAAILCLMCMIFFFMIAAYQVKIRKSNV</sequence>
<gene>
    <name evidence="2" type="ORF">FHS18_003098</name>
</gene>
<accession>A0A7W5AYC2</accession>
<feature type="transmembrane region" description="Helical" evidence="1">
    <location>
        <begin position="76"/>
        <end position="94"/>
    </location>
</feature>
<dbReference type="Proteomes" id="UP000570361">
    <property type="component" value="Unassembled WGS sequence"/>
</dbReference>
<feature type="transmembrane region" description="Helical" evidence="1">
    <location>
        <begin position="228"/>
        <end position="250"/>
    </location>
</feature>
<keyword evidence="1" id="KW-1133">Transmembrane helix</keyword>